<reference evidence="1 2" key="1">
    <citation type="submission" date="2016-12" db="EMBL/GenBank/DDBJ databases">
        <title>Trade-off between light-utilization and light-protection in marine flavobacteria.</title>
        <authorList>
            <person name="Kumagai Y."/>
            <person name="Yoshizawa S."/>
            <person name="Kogure K."/>
            <person name="Iwasaki W."/>
        </authorList>
    </citation>
    <scope>NUCLEOTIDE SEQUENCE [LARGE SCALE GENOMIC DNA]</scope>
    <source>
        <strain evidence="1 2">KCTC 12100</strain>
    </source>
</reference>
<comment type="caution">
    <text evidence="1">The sequence shown here is derived from an EMBL/GenBank/DDBJ whole genome shotgun (WGS) entry which is preliminary data.</text>
</comment>
<dbReference type="EMBL" id="MSCK01000002">
    <property type="protein sequence ID" value="PQJ69190.1"/>
    <property type="molecule type" value="Genomic_DNA"/>
</dbReference>
<dbReference type="RefSeq" id="WP_105050122.1">
    <property type="nucleotide sequence ID" value="NZ_CP150661.1"/>
</dbReference>
<dbReference type="OrthoDB" id="1355943at2"/>
<evidence type="ECO:0000313" key="2">
    <source>
        <dbReference type="Proteomes" id="UP000247345"/>
    </source>
</evidence>
<gene>
    <name evidence="1" type="ORF">BTO14_14285</name>
</gene>
<dbReference type="AlphaFoldDB" id="A0A2P6C8F6"/>
<evidence type="ECO:0000313" key="1">
    <source>
        <dbReference type="EMBL" id="PQJ69190.1"/>
    </source>
</evidence>
<accession>A0A2P6C8F6</accession>
<proteinExistence type="predicted"/>
<name>A0A2P6C8F6_9FLAO</name>
<dbReference type="Proteomes" id="UP000247345">
    <property type="component" value="Unassembled WGS sequence"/>
</dbReference>
<organism evidence="1 2">
    <name type="scientific">Polaribacter butkevichii</name>
    <dbReference type="NCBI Taxonomy" id="218490"/>
    <lineage>
        <taxon>Bacteria</taxon>
        <taxon>Pseudomonadati</taxon>
        <taxon>Bacteroidota</taxon>
        <taxon>Flavobacteriia</taxon>
        <taxon>Flavobacteriales</taxon>
        <taxon>Flavobacteriaceae</taxon>
    </lineage>
</organism>
<protein>
    <submittedName>
        <fullName evidence="1">Uncharacterized protein</fullName>
    </submittedName>
</protein>
<sequence length="343" mass="40165">MKKVLFIVFIALFYTGCSEINEDVETTASNEIGYLSFSNKEEAEKKLDEILTLKEYYNKIATEAFFEDKKIEKTNNTPRINPLKIDSVVVKESVIKYHEGLLKNVYSMRNKIGFTSIQSISDEINSLELIDPAKASVLFNKNQQYLKRSVFGVHTVFEEPVSELINLRGELKIDEDFVDLKQFIETDNKYQDAFTQYNLKKSNASPPRSISRILGYRYNYFLAFYDAGRARNRSNWWYRYDYYSRISTWVRVGNRFYRYSVSSYSLNSSSNYTEFRRPSRSLWIRPNVPSSGSNNHYFIGRNSRSSGSFRVRRVSISEGTFNFHINGWSYTFVVPTNSYYASF</sequence>
<keyword evidence="2" id="KW-1185">Reference proteome</keyword>